<accession>A0AAN6MVI9</accession>
<organism evidence="1 2">
    <name type="scientific">Diplogelasinospora grovesii</name>
    <dbReference type="NCBI Taxonomy" id="303347"/>
    <lineage>
        <taxon>Eukaryota</taxon>
        <taxon>Fungi</taxon>
        <taxon>Dikarya</taxon>
        <taxon>Ascomycota</taxon>
        <taxon>Pezizomycotina</taxon>
        <taxon>Sordariomycetes</taxon>
        <taxon>Sordariomycetidae</taxon>
        <taxon>Sordariales</taxon>
        <taxon>Diplogelasinosporaceae</taxon>
        <taxon>Diplogelasinospora</taxon>
    </lineage>
</organism>
<keyword evidence="2" id="KW-1185">Reference proteome</keyword>
<proteinExistence type="predicted"/>
<sequence>MTTRLMCSHQLSPSHRSSFSSSTRFSSEVENTTTLDDGCCYAEACVASSVVDDSVLHVSRGLLGGIPLAHFKERWDMLPTYPCQASQDIGNDDLGHYLTGGGEAAVDQMTQGMAHNRIKDMAEMFHKLCPGDWIRGQNVGLGGKLRAFYQERPDALSAVEISETGTAIHVLLSAIPRYAILGCGHYWTRLDRSRRDHYCRRTQIQVEREPDLGHDDHEICLVAHEGWGRQYVLLTVDEKTQYH</sequence>
<name>A0AAN6MVI9_9PEZI</name>
<evidence type="ECO:0000313" key="1">
    <source>
        <dbReference type="EMBL" id="KAK3933626.1"/>
    </source>
</evidence>
<evidence type="ECO:0000313" key="2">
    <source>
        <dbReference type="Proteomes" id="UP001303473"/>
    </source>
</evidence>
<dbReference type="EMBL" id="MU854104">
    <property type="protein sequence ID" value="KAK3933626.1"/>
    <property type="molecule type" value="Genomic_DNA"/>
</dbReference>
<comment type="caution">
    <text evidence="1">The sequence shown here is derived from an EMBL/GenBank/DDBJ whole genome shotgun (WGS) entry which is preliminary data.</text>
</comment>
<dbReference type="Proteomes" id="UP001303473">
    <property type="component" value="Unassembled WGS sequence"/>
</dbReference>
<dbReference type="AlphaFoldDB" id="A0AAN6MVI9"/>
<reference evidence="2" key="1">
    <citation type="journal article" date="2023" name="Mol. Phylogenet. Evol.">
        <title>Genome-scale phylogeny and comparative genomics of the fungal order Sordariales.</title>
        <authorList>
            <person name="Hensen N."/>
            <person name="Bonometti L."/>
            <person name="Westerberg I."/>
            <person name="Brannstrom I.O."/>
            <person name="Guillou S."/>
            <person name="Cros-Aarteil S."/>
            <person name="Calhoun S."/>
            <person name="Haridas S."/>
            <person name="Kuo A."/>
            <person name="Mondo S."/>
            <person name="Pangilinan J."/>
            <person name="Riley R."/>
            <person name="LaButti K."/>
            <person name="Andreopoulos B."/>
            <person name="Lipzen A."/>
            <person name="Chen C."/>
            <person name="Yan M."/>
            <person name="Daum C."/>
            <person name="Ng V."/>
            <person name="Clum A."/>
            <person name="Steindorff A."/>
            <person name="Ohm R.A."/>
            <person name="Martin F."/>
            <person name="Silar P."/>
            <person name="Natvig D.O."/>
            <person name="Lalanne C."/>
            <person name="Gautier V."/>
            <person name="Ament-Velasquez S.L."/>
            <person name="Kruys A."/>
            <person name="Hutchinson M.I."/>
            <person name="Powell A.J."/>
            <person name="Barry K."/>
            <person name="Miller A.N."/>
            <person name="Grigoriev I.V."/>
            <person name="Debuchy R."/>
            <person name="Gladieux P."/>
            <person name="Hiltunen Thoren M."/>
            <person name="Johannesson H."/>
        </authorList>
    </citation>
    <scope>NUCLEOTIDE SEQUENCE [LARGE SCALE GENOMIC DNA]</scope>
    <source>
        <strain evidence="2">CBS 340.73</strain>
    </source>
</reference>
<gene>
    <name evidence="1" type="ORF">QBC46DRAFT_401610</name>
</gene>
<protein>
    <submittedName>
        <fullName evidence="1">Uncharacterized protein</fullName>
    </submittedName>
</protein>